<evidence type="ECO:0000256" key="1">
    <source>
        <dbReference type="SAM" id="MobiDB-lite"/>
    </source>
</evidence>
<dbReference type="EMBL" id="SEKV01001533">
    <property type="protein sequence ID" value="TFY50369.1"/>
    <property type="molecule type" value="Genomic_DNA"/>
</dbReference>
<accession>A0A4Y9XPC0</accession>
<feature type="compositionally biased region" description="Basic and acidic residues" evidence="1">
    <location>
        <begin position="239"/>
        <end position="270"/>
    </location>
</feature>
<dbReference type="STRING" id="34475.A0A4Y9XPC0"/>
<sequence>MLTVSPELNGWALAQSFHQPSAYPASLQLDVMGASRAYELAMDMAGMDETMATTNASRRLPSEGTATLRFHSTLQPQRHSPQTMQQHYHPHRTAILGNDLSRDPTTMMLHQAHAAGEDQQMLFTQVSNTTTAASLAPSLGGSPSWSSAMSQMGMPVDQHQLDQFYRYQQHQARAQQQHANVPRHQPSRGPPPPDSSRVHHNSHLSTAMSHQSQQQAQNSAAGMNTGPRLSAAQAQRYSLELRRQQEEQLRKQQEHLRWQQHEAAQEREREREEVLANRRFSEEEEEYMQRIAQTYGTNVSPHPLDTHQVQLGQDGHPYYTQGYPVMDQAHLSLADGDAEEYQHHQQMLDGAYHLVDGPDQLDLSLEVHGASGAAGATGQSPEGMIKYESPLPLE</sequence>
<feature type="compositionally biased region" description="Low complexity" evidence="1">
    <location>
        <begin position="205"/>
        <end position="221"/>
    </location>
</feature>
<evidence type="ECO:0000313" key="2">
    <source>
        <dbReference type="EMBL" id="TFY50369.1"/>
    </source>
</evidence>
<proteinExistence type="predicted"/>
<feature type="region of interest" description="Disordered" evidence="1">
    <location>
        <begin position="168"/>
        <end position="270"/>
    </location>
</feature>
<feature type="region of interest" description="Disordered" evidence="1">
    <location>
        <begin position="371"/>
        <end position="394"/>
    </location>
</feature>
<organism evidence="2 3">
    <name type="scientific">Rhodofomes roseus</name>
    <dbReference type="NCBI Taxonomy" id="34475"/>
    <lineage>
        <taxon>Eukaryota</taxon>
        <taxon>Fungi</taxon>
        <taxon>Dikarya</taxon>
        <taxon>Basidiomycota</taxon>
        <taxon>Agaricomycotina</taxon>
        <taxon>Agaricomycetes</taxon>
        <taxon>Polyporales</taxon>
        <taxon>Rhodofomes</taxon>
    </lineage>
</organism>
<dbReference type="Proteomes" id="UP000298390">
    <property type="component" value="Unassembled WGS sequence"/>
</dbReference>
<comment type="caution">
    <text evidence="2">The sequence shown here is derived from an EMBL/GenBank/DDBJ whole genome shotgun (WGS) entry which is preliminary data.</text>
</comment>
<evidence type="ECO:0000313" key="3">
    <source>
        <dbReference type="Proteomes" id="UP000298390"/>
    </source>
</evidence>
<dbReference type="AlphaFoldDB" id="A0A4Y9XPC0"/>
<feature type="compositionally biased region" description="Low complexity" evidence="1">
    <location>
        <begin position="168"/>
        <end position="184"/>
    </location>
</feature>
<name>A0A4Y9XPC0_9APHY</name>
<gene>
    <name evidence="2" type="ORF">EVJ58_g11077</name>
</gene>
<reference evidence="2 3" key="1">
    <citation type="submission" date="2019-01" db="EMBL/GenBank/DDBJ databases">
        <title>Genome sequencing of the rare red list fungi Fomitopsis rosea.</title>
        <authorList>
            <person name="Buettner E."/>
            <person name="Kellner H."/>
        </authorList>
    </citation>
    <scope>NUCLEOTIDE SEQUENCE [LARGE SCALE GENOMIC DNA]</scope>
    <source>
        <strain evidence="2 3">DSM 105464</strain>
    </source>
</reference>
<protein>
    <submittedName>
        <fullName evidence="2">Uncharacterized protein</fullName>
    </submittedName>
</protein>